<dbReference type="PANTHER" id="PTHR35809:SF1">
    <property type="entry name" value="ARCHAETIDYLSERINE DECARBOXYLASE PROENZYME-RELATED"/>
    <property type="match status" value="1"/>
</dbReference>
<keyword evidence="6" id="KW-0865">Zymogen</keyword>
<evidence type="ECO:0000256" key="11">
    <source>
        <dbReference type="SAM" id="Phobius"/>
    </source>
</evidence>
<evidence type="ECO:0000256" key="2">
    <source>
        <dbReference type="ARBA" id="ARBA00022516"/>
    </source>
</evidence>
<dbReference type="InterPro" id="IPR003817">
    <property type="entry name" value="PS_Dcarbxylase"/>
</dbReference>
<gene>
    <name evidence="12" type="ORF">CRV06_10075</name>
</gene>
<sequence>MFDSIVAKEGKRPILIIFIIFLFLFIIDCDFLAFLSFVALLFSIFIYRFKYIDITAHEKDKIYTPVSGRISSIDSDGFKKSITIDVGLCDLHILRSLEDAEVKITQKRGINLPLGTYKAKKLNEQILIEYDKISMELLSSLCNPSIRIEEKTSFKKGEKIGMFFHGKVIVHLDKDMQVKVKLGEKLISGKSVIATF</sequence>
<evidence type="ECO:0000256" key="4">
    <source>
        <dbReference type="ARBA" id="ARBA00023098"/>
    </source>
</evidence>
<keyword evidence="8" id="KW-0456">Lyase</keyword>
<dbReference type="PANTHER" id="PTHR35809">
    <property type="entry name" value="ARCHAETIDYLSERINE DECARBOXYLASE PROENZYME-RELATED"/>
    <property type="match status" value="1"/>
</dbReference>
<evidence type="ECO:0000256" key="3">
    <source>
        <dbReference type="ARBA" id="ARBA00022793"/>
    </source>
</evidence>
<dbReference type="Proteomes" id="UP000290191">
    <property type="component" value="Unassembled WGS sequence"/>
</dbReference>
<protein>
    <recommendedName>
        <fullName evidence="14">Phosphatidylserine decarboxylase</fullName>
    </recommendedName>
</protein>
<evidence type="ECO:0000313" key="12">
    <source>
        <dbReference type="EMBL" id="RXJ62478.1"/>
    </source>
</evidence>
<evidence type="ECO:0000256" key="9">
    <source>
        <dbReference type="ARBA" id="ARBA00023264"/>
    </source>
</evidence>
<keyword evidence="11" id="KW-1133">Transmembrane helix</keyword>
<keyword evidence="9" id="KW-1208">Phospholipid metabolism</keyword>
<keyword evidence="2" id="KW-0444">Lipid biosynthesis</keyword>
<evidence type="ECO:0000256" key="10">
    <source>
        <dbReference type="ARBA" id="ARBA00023317"/>
    </source>
</evidence>
<proteinExistence type="predicted"/>
<keyword evidence="10" id="KW-0670">Pyruvate</keyword>
<evidence type="ECO:0000313" key="13">
    <source>
        <dbReference type="Proteomes" id="UP000290191"/>
    </source>
</evidence>
<comment type="caution">
    <text evidence="12">The sequence shown here is derived from an EMBL/GenBank/DDBJ whole genome shotgun (WGS) entry which is preliminary data.</text>
</comment>
<evidence type="ECO:0000256" key="5">
    <source>
        <dbReference type="ARBA" id="ARBA00023136"/>
    </source>
</evidence>
<feature type="transmembrane region" description="Helical" evidence="11">
    <location>
        <begin position="14"/>
        <end position="47"/>
    </location>
</feature>
<keyword evidence="5 11" id="KW-0472">Membrane</keyword>
<dbReference type="OrthoDB" id="5348147at2"/>
<reference evidence="12 13" key="1">
    <citation type="submission" date="2017-10" db="EMBL/GenBank/DDBJ databases">
        <title>Genomics of the genus Arcobacter.</title>
        <authorList>
            <person name="Perez-Cataluna A."/>
            <person name="Figueras M.J."/>
        </authorList>
    </citation>
    <scope>NUCLEOTIDE SEQUENCE [LARGE SCALE GENOMIC DNA]</scope>
    <source>
        <strain evidence="12 13">DSM 24636</strain>
    </source>
</reference>
<keyword evidence="1" id="KW-1003">Cell membrane</keyword>
<dbReference type="Pfam" id="PF02666">
    <property type="entry name" value="PS_Dcarbxylase"/>
    <property type="match status" value="1"/>
</dbReference>
<keyword evidence="3" id="KW-0210">Decarboxylase</keyword>
<keyword evidence="4" id="KW-0443">Lipid metabolism</keyword>
<evidence type="ECO:0000256" key="1">
    <source>
        <dbReference type="ARBA" id="ARBA00022475"/>
    </source>
</evidence>
<organism evidence="12 13">
    <name type="scientific">Halarcobacter anaerophilus</name>
    <dbReference type="NCBI Taxonomy" id="877500"/>
    <lineage>
        <taxon>Bacteria</taxon>
        <taxon>Pseudomonadati</taxon>
        <taxon>Campylobacterota</taxon>
        <taxon>Epsilonproteobacteria</taxon>
        <taxon>Campylobacterales</taxon>
        <taxon>Arcobacteraceae</taxon>
        <taxon>Halarcobacter</taxon>
    </lineage>
</organism>
<evidence type="ECO:0000256" key="6">
    <source>
        <dbReference type="ARBA" id="ARBA00023145"/>
    </source>
</evidence>
<keyword evidence="7" id="KW-0594">Phospholipid biosynthesis</keyword>
<dbReference type="STRING" id="877500.GCA_000935065_01048"/>
<dbReference type="RefSeq" id="WP_129082377.1">
    <property type="nucleotide sequence ID" value="NZ_CP041070.1"/>
</dbReference>
<dbReference type="AlphaFoldDB" id="A0A4V1LPV1"/>
<dbReference type="GO" id="GO:0004609">
    <property type="term" value="F:phosphatidylserine decarboxylase activity"/>
    <property type="evidence" value="ECO:0007669"/>
    <property type="project" value="InterPro"/>
</dbReference>
<accession>A0A4V1LPV1</accession>
<evidence type="ECO:0008006" key="14">
    <source>
        <dbReference type="Google" id="ProtNLM"/>
    </source>
</evidence>
<keyword evidence="13" id="KW-1185">Reference proteome</keyword>
<dbReference type="GO" id="GO:0008654">
    <property type="term" value="P:phospholipid biosynthetic process"/>
    <property type="evidence" value="ECO:0007669"/>
    <property type="project" value="UniProtKB-KW"/>
</dbReference>
<dbReference type="EMBL" id="PDKO01000008">
    <property type="protein sequence ID" value="RXJ62478.1"/>
    <property type="molecule type" value="Genomic_DNA"/>
</dbReference>
<name>A0A4V1LPV1_9BACT</name>
<evidence type="ECO:0000256" key="8">
    <source>
        <dbReference type="ARBA" id="ARBA00023239"/>
    </source>
</evidence>
<evidence type="ECO:0000256" key="7">
    <source>
        <dbReference type="ARBA" id="ARBA00023209"/>
    </source>
</evidence>
<dbReference type="InterPro" id="IPR033175">
    <property type="entry name" value="PSD-A"/>
</dbReference>
<keyword evidence="11" id="KW-0812">Transmembrane</keyword>